<dbReference type="KEGG" id="xcl:G4Z02_07840"/>
<feature type="signal peptide" evidence="3">
    <location>
        <begin position="1"/>
        <end position="18"/>
    </location>
</feature>
<evidence type="ECO:0000256" key="1">
    <source>
        <dbReference type="ARBA" id="ARBA00004613"/>
    </source>
</evidence>
<dbReference type="InterPro" id="IPR014781">
    <property type="entry name" value="Anthrax_toxin_lethal/edema_N/C"/>
</dbReference>
<proteinExistence type="predicted"/>
<keyword evidence="6" id="KW-1185">Reference proteome</keyword>
<dbReference type="PROSITE" id="PS51995">
    <property type="entry name" value="ATLF"/>
    <property type="match status" value="1"/>
</dbReference>
<reference evidence="5 6" key="1">
    <citation type="submission" date="2020-02" db="EMBL/GenBank/DDBJ databases">
        <authorList>
            <person name="Zheng R.K."/>
            <person name="Sun C.M."/>
        </authorList>
    </citation>
    <scope>NUCLEOTIDE SEQUENCE [LARGE SCALE GENOMIC DNA]</scope>
    <source>
        <strain evidence="6">zrk13</strain>
    </source>
</reference>
<dbReference type="InterPro" id="IPR013783">
    <property type="entry name" value="Ig-like_fold"/>
</dbReference>
<evidence type="ECO:0000256" key="2">
    <source>
        <dbReference type="ARBA" id="ARBA00022525"/>
    </source>
</evidence>
<evidence type="ECO:0000256" key="3">
    <source>
        <dbReference type="SAM" id="SignalP"/>
    </source>
</evidence>
<dbReference type="Proteomes" id="UP000514720">
    <property type="component" value="Chromosome"/>
</dbReference>
<protein>
    <submittedName>
        <fullName evidence="5">DUF5011 domain-containing protein</fullName>
    </submittedName>
</protein>
<sequence>MKKLSIITLLLLMGLLVACNPDKGLEQDPPIIEEEDTTPPIITLLGGDEVIVVVGDHYYEYGAEVTDDVDSDLIVTISGEVNTEEYGTYDITYTAVDSSGNVATPVTRTVIVGNRRPGIMSSYTYEYYDRVGINVSVLDFMDSFDTLFAYLYQEDTLVDTIELENGGNSFEFTGLEEGVDYTYYVAGSYDLGEGLGTRPFGIDPISVGTYRDIPESLRETVGDDRLFDALKDIIHLPYDQTNAVITNRMILEVAKVDTELIVGSAYLTEDNYVFVDGYVTEAYDNFDLKGVDARGHDVTFDQIPGVCCFPMTVKIGYSGSSVNIVLHEFGHSIDLVLLYGLSFEEEFLSIHFAEKELIFPGDDYMDYPEEYFAESFAYYYDSESSNTYLLEHAPQTHAFIESLVKRYQALYGEEYTRSLGE</sequence>
<name>A0A7L7KSG3_9MOLU</name>
<dbReference type="InterPro" id="IPR032179">
    <property type="entry name" value="Cry22Aa_Ig-like"/>
</dbReference>
<dbReference type="Pfam" id="PF07737">
    <property type="entry name" value="ATLF"/>
    <property type="match status" value="1"/>
</dbReference>
<dbReference type="RefSeq" id="WP_258877460.1">
    <property type="nucleotide sequence ID" value="NZ_CP048914.1"/>
</dbReference>
<organism evidence="5 6">
    <name type="scientific">Candidatus Xianfuyuplasma coldseepsis</name>
    <dbReference type="NCBI Taxonomy" id="2782163"/>
    <lineage>
        <taxon>Bacteria</taxon>
        <taxon>Bacillati</taxon>
        <taxon>Mycoplasmatota</taxon>
        <taxon>Mollicutes</taxon>
        <taxon>Candidatus Izemoplasmatales</taxon>
        <taxon>Candidatus Izemoplasmataceae</taxon>
        <taxon>Candidatus Xianfuyuplasma</taxon>
    </lineage>
</organism>
<feature type="chain" id="PRO_5036467465" evidence="3">
    <location>
        <begin position="19"/>
        <end position="421"/>
    </location>
</feature>
<dbReference type="Gene3D" id="3.40.390.10">
    <property type="entry name" value="Collagenase (Catalytic Domain)"/>
    <property type="match status" value="1"/>
</dbReference>
<dbReference type="PROSITE" id="PS51257">
    <property type="entry name" value="PROKAR_LIPOPROTEIN"/>
    <property type="match status" value="1"/>
</dbReference>
<feature type="domain" description="ATLF-like" evidence="4">
    <location>
        <begin position="227"/>
        <end position="405"/>
    </location>
</feature>
<evidence type="ECO:0000313" key="6">
    <source>
        <dbReference type="Proteomes" id="UP000514720"/>
    </source>
</evidence>
<keyword evidence="2" id="KW-0964">Secreted</keyword>
<gene>
    <name evidence="5" type="ORF">G4Z02_07840</name>
</gene>
<dbReference type="GO" id="GO:0005576">
    <property type="term" value="C:extracellular region"/>
    <property type="evidence" value="ECO:0007669"/>
    <property type="project" value="UniProtKB-SubCell"/>
</dbReference>
<keyword evidence="3" id="KW-0732">Signal</keyword>
<evidence type="ECO:0000259" key="4">
    <source>
        <dbReference type="PROSITE" id="PS51995"/>
    </source>
</evidence>
<evidence type="ECO:0000313" key="5">
    <source>
        <dbReference type="EMBL" id="QMS85657.1"/>
    </source>
</evidence>
<dbReference type="GO" id="GO:0008237">
    <property type="term" value="F:metallopeptidase activity"/>
    <property type="evidence" value="ECO:0007669"/>
    <property type="project" value="InterPro"/>
</dbReference>
<dbReference type="InterPro" id="IPR024079">
    <property type="entry name" value="MetalloPept_cat_dom_sf"/>
</dbReference>
<dbReference type="InterPro" id="IPR047568">
    <property type="entry name" value="ATLF-like_dom"/>
</dbReference>
<dbReference type="AlphaFoldDB" id="A0A7L7KSG3"/>
<dbReference type="Pfam" id="PF16403">
    <property type="entry name" value="Bact_surface_Ig-like"/>
    <property type="match status" value="1"/>
</dbReference>
<dbReference type="Gene3D" id="2.60.40.10">
    <property type="entry name" value="Immunoglobulins"/>
    <property type="match status" value="1"/>
</dbReference>
<dbReference type="EMBL" id="CP048914">
    <property type="protein sequence ID" value="QMS85657.1"/>
    <property type="molecule type" value="Genomic_DNA"/>
</dbReference>
<dbReference type="SUPFAM" id="SSF55486">
    <property type="entry name" value="Metalloproteases ('zincins'), catalytic domain"/>
    <property type="match status" value="1"/>
</dbReference>
<accession>A0A7L7KSG3</accession>
<comment type="subcellular location">
    <subcellularLocation>
        <location evidence="1">Secreted</location>
    </subcellularLocation>
</comment>